<evidence type="ECO:0000313" key="1">
    <source>
        <dbReference type="EMBL" id="MBM6912160.1"/>
    </source>
</evidence>
<dbReference type="EMBL" id="JACJLA010000003">
    <property type="protein sequence ID" value="MBM6912160.1"/>
    <property type="molecule type" value="Genomic_DNA"/>
</dbReference>
<accession>A0ABS2GFN4</accession>
<reference evidence="1 2" key="1">
    <citation type="journal article" date="2021" name="Sci. Rep.">
        <title>The distribution of antibiotic resistance genes in chicken gut microbiota commensals.</title>
        <authorList>
            <person name="Juricova H."/>
            <person name="Matiasovicova J."/>
            <person name="Kubasova T."/>
            <person name="Cejkova D."/>
            <person name="Rychlik I."/>
        </authorList>
    </citation>
    <scope>NUCLEOTIDE SEQUENCE [LARGE SCALE GENOMIC DNA]</scope>
    <source>
        <strain evidence="1 2">An537</strain>
    </source>
</reference>
<dbReference type="RefSeq" id="WP_028255301.1">
    <property type="nucleotide sequence ID" value="NZ_JACJLA010000003.1"/>
</dbReference>
<keyword evidence="2" id="KW-1185">Reference proteome</keyword>
<sequence>MDWHRIRSQQDADELMKVFNGFRNCVLTELDYLSGAYVQPALAMYPINAKRRVRMVFQRQDKNLPAIELVFCDTSRLNLVPIRTNCTAEITGAVLAYQGGRLYWADRDDFVIDNINKDPAVNQATWIEAKRAQWRVLKDHLGAGHVYEVTK</sequence>
<dbReference type="Proteomes" id="UP000707138">
    <property type="component" value="Unassembled WGS sequence"/>
</dbReference>
<evidence type="ECO:0000313" key="2">
    <source>
        <dbReference type="Proteomes" id="UP000707138"/>
    </source>
</evidence>
<gene>
    <name evidence="1" type="ORF">H6A01_02285</name>
</gene>
<name>A0ABS2GFN4_9FIRM</name>
<proteinExistence type="predicted"/>
<protein>
    <submittedName>
        <fullName evidence="1">Uncharacterized protein</fullName>
    </submittedName>
</protein>
<organism evidence="1 2">
    <name type="scientific">Veillonella magna</name>
    <dbReference type="NCBI Taxonomy" id="464322"/>
    <lineage>
        <taxon>Bacteria</taxon>
        <taxon>Bacillati</taxon>
        <taxon>Bacillota</taxon>
        <taxon>Negativicutes</taxon>
        <taxon>Veillonellales</taxon>
        <taxon>Veillonellaceae</taxon>
        <taxon>Veillonella</taxon>
    </lineage>
</organism>
<comment type="caution">
    <text evidence="1">The sequence shown here is derived from an EMBL/GenBank/DDBJ whole genome shotgun (WGS) entry which is preliminary data.</text>
</comment>